<dbReference type="AlphaFoldDB" id="A0AAF0KE87"/>
<dbReference type="SUPFAM" id="SSF89095">
    <property type="entry name" value="GatB/YqeY motif"/>
    <property type="match status" value="1"/>
</dbReference>
<dbReference type="PANTHER" id="PTHR28055">
    <property type="entry name" value="ALTERED INHERITANCE OF MITOCHONDRIA PROTEIN 41, MITOCHONDRIAL"/>
    <property type="match status" value="1"/>
</dbReference>
<dbReference type="EMBL" id="CP124733">
    <property type="protein sequence ID" value="WHA42055.1"/>
    <property type="molecule type" value="Genomic_DNA"/>
</dbReference>
<evidence type="ECO:0000313" key="2">
    <source>
        <dbReference type="Proteomes" id="UP000298664"/>
    </source>
</evidence>
<proteinExistence type="predicted"/>
<dbReference type="InterPro" id="IPR042184">
    <property type="entry name" value="YqeY/Aim41_N"/>
</dbReference>
<evidence type="ECO:0000313" key="1">
    <source>
        <dbReference type="EMBL" id="WHA42055.1"/>
    </source>
</evidence>
<dbReference type="InterPro" id="IPR003789">
    <property type="entry name" value="Asn/Gln_tRNA_amidoTrase-B-like"/>
</dbReference>
<dbReference type="InterPro" id="IPR019004">
    <property type="entry name" value="YqeY/Aim41"/>
</dbReference>
<dbReference type="Gene3D" id="1.10.10.410">
    <property type="match status" value="1"/>
</dbReference>
<dbReference type="GO" id="GO:0016884">
    <property type="term" value="F:carbon-nitrogen ligase activity, with glutamine as amido-N-donor"/>
    <property type="evidence" value="ECO:0007669"/>
    <property type="project" value="InterPro"/>
</dbReference>
<protein>
    <submittedName>
        <fullName evidence="1">GatB/YqeY domain-containing protein</fullName>
    </submittedName>
</protein>
<dbReference type="PANTHER" id="PTHR28055:SF1">
    <property type="entry name" value="ALTERED INHERITANCE OF MITOCHONDRIA PROTEIN 41, MITOCHONDRIAL"/>
    <property type="match status" value="1"/>
</dbReference>
<dbReference type="InterPro" id="IPR023168">
    <property type="entry name" value="GatB_Yqey_C_2"/>
</dbReference>
<reference evidence="1" key="1">
    <citation type="submission" date="2023-05" db="EMBL/GenBank/DDBJ databases">
        <title>Complete genome sequence of Agrobacterium larrymoorei CFBP5477.</title>
        <authorList>
            <person name="Yen H.-C."/>
            <person name="Chou L."/>
            <person name="Lin Y.-C."/>
            <person name="Lai E.-M."/>
            <person name="Kuo C.-H."/>
        </authorList>
    </citation>
    <scope>NUCLEOTIDE SEQUENCE</scope>
    <source>
        <strain evidence="1">CFBP5477</strain>
    </source>
</reference>
<dbReference type="Gene3D" id="1.10.1510.10">
    <property type="entry name" value="Uncharacterised protein YqeY/AIM41 PF09424, N-terminal domain"/>
    <property type="match status" value="1"/>
</dbReference>
<dbReference type="RefSeq" id="WP_137393987.1">
    <property type="nucleotide sequence ID" value="NZ_CP124733.1"/>
</dbReference>
<gene>
    <name evidence="1" type="ORF">CFBP5477_005335</name>
</gene>
<dbReference type="Proteomes" id="UP000298664">
    <property type="component" value="Chromosome Circular"/>
</dbReference>
<name>A0AAF0KE87_9HYPH</name>
<dbReference type="Pfam" id="PF09424">
    <property type="entry name" value="YqeY"/>
    <property type="match status" value="1"/>
</dbReference>
<accession>A0AAF0KE87</accession>
<sequence length="151" mass="16803">MIRDTFSTALKDAMKAKDTLRLSTIRLVQTAIKDRDIANRGVGKEPVSDEEILQILAKMIKQREESASIYDKAGRDELAKQERDEIAIIKSFMPEEIPEGEVRGIIEGVIAETGAEGLRDMGKVMAVLKERYPGRIDFGKASGQIKELLAK</sequence>
<organism evidence="1 2">
    <name type="scientific">Agrobacterium larrymoorei</name>
    <dbReference type="NCBI Taxonomy" id="160699"/>
    <lineage>
        <taxon>Bacteria</taxon>
        <taxon>Pseudomonadati</taxon>
        <taxon>Pseudomonadota</taxon>
        <taxon>Alphaproteobacteria</taxon>
        <taxon>Hyphomicrobiales</taxon>
        <taxon>Rhizobiaceae</taxon>
        <taxon>Rhizobium/Agrobacterium group</taxon>
        <taxon>Agrobacterium</taxon>
    </lineage>
</organism>